<organism evidence="2 3">
    <name type="scientific">Ooceraea biroi</name>
    <name type="common">Clonal raider ant</name>
    <name type="synonym">Cerapachys biroi</name>
    <dbReference type="NCBI Taxonomy" id="2015173"/>
    <lineage>
        <taxon>Eukaryota</taxon>
        <taxon>Metazoa</taxon>
        <taxon>Ecdysozoa</taxon>
        <taxon>Arthropoda</taxon>
        <taxon>Hexapoda</taxon>
        <taxon>Insecta</taxon>
        <taxon>Pterygota</taxon>
        <taxon>Neoptera</taxon>
        <taxon>Endopterygota</taxon>
        <taxon>Hymenoptera</taxon>
        <taxon>Apocrita</taxon>
        <taxon>Aculeata</taxon>
        <taxon>Formicoidea</taxon>
        <taxon>Formicidae</taxon>
        <taxon>Dorylinae</taxon>
        <taxon>Ooceraea</taxon>
    </lineage>
</organism>
<reference evidence="2 3" key="1">
    <citation type="journal article" date="2014" name="Curr. Biol.">
        <title>The genome of the clonal raider ant Cerapachys biroi.</title>
        <authorList>
            <person name="Oxley P.R."/>
            <person name="Ji L."/>
            <person name="Fetter-Pruneda I."/>
            <person name="McKenzie S.K."/>
            <person name="Li C."/>
            <person name="Hu H."/>
            <person name="Zhang G."/>
            <person name="Kronauer D.J."/>
        </authorList>
    </citation>
    <scope>NUCLEOTIDE SEQUENCE [LARGE SCALE GENOMIC DNA]</scope>
</reference>
<sequence length="55" mass="6084">MCSARFQRSSVYTRQTQRAVTPPPSIADRPSGQMVEKEEDGQSSENVGRGNERNG</sequence>
<keyword evidence="3" id="KW-1185">Reference proteome</keyword>
<name>A0A026WHR7_OOCBI</name>
<gene>
    <name evidence="2" type="ORF">X777_03830</name>
</gene>
<feature type="region of interest" description="Disordered" evidence="1">
    <location>
        <begin position="1"/>
        <end position="55"/>
    </location>
</feature>
<evidence type="ECO:0000313" key="3">
    <source>
        <dbReference type="Proteomes" id="UP000053097"/>
    </source>
</evidence>
<protein>
    <submittedName>
        <fullName evidence="2">Uncharacterized protein</fullName>
    </submittedName>
</protein>
<accession>A0A026WHR7</accession>
<evidence type="ECO:0000313" key="2">
    <source>
        <dbReference type="EMBL" id="EZA55575.1"/>
    </source>
</evidence>
<dbReference type="AlphaFoldDB" id="A0A026WHR7"/>
<dbReference type="EMBL" id="KK107199">
    <property type="protein sequence ID" value="EZA55575.1"/>
    <property type="molecule type" value="Genomic_DNA"/>
</dbReference>
<feature type="compositionally biased region" description="Polar residues" evidence="1">
    <location>
        <begin position="1"/>
        <end position="19"/>
    </location>
</feature>
<proteinExistence type="predicted"/>
<evidence type="ECO:0000256" key="1">
    <source>
        <dbReference type="SAM" id="MobiDB-lite"/>
    </source>
</evidence>
<dbReference type="Proteomes" id="UP000053097">
    <property type="component" value="Unassembled WGS sequence"/>
</dbReference>